<evidence type="ECO:0008006" key="5">
    <source>
        <dbReference type="Google" id="ProtNLM"/>
    </source>
</evidence>
<dbReference type="Gramene" id="PNW85416">
    <property type="protein sequence ID" value="PNW85416"/>
    <property type="gene ID" value="CHLRE_03g185400v5"/>
</dbReference>
<dbReference type="AlphaFoldDB" id="A0A2K3DY00"/>
<keyword evidence="2" id="KW-1133">Transmembrane helix</keyword>
<keyword evidence="2" id="KW-0812">Transmembrane</keyword>
<gene>
    <name evidence="3" type="ORF">CHLRE_03g185400v5</name>
</gene>
<keyword evidence="2" id="KW-0472">Membrane</keyword>
<reference evidence="3 4" key="1">
    <citation type="journal article" date="2007" name="Science">
        <title>The Chlamydomonas genome reveals the evolution of key animal and plant functions.</title>
        <authorList>
            <person name="Merchant S.S."/>
            <person name="Prochnik S.E."/>
            <person name="Vallon O."/>
            <person name="Harris E.H."/>
            <person name="Karpowicz S.J."/>
            <person name="Witman G.B."/>
            <person name="Terry A."/>
            <person name="Salamov A."/>
            <person name="Fritz-Laylin L.K."/>
            <person name="Marechal-Drouard L."/>
            <person name="Marshall W.F."/>
            <person name="Qu L.H."/>
            <person name="Nelson D.R."/>
            <person name="Sanderfoot A.A."/>
            <person name="Spalding M.H."/>
            <person name="Kapitonov V.V."/>
            <person name="Ren Q."/>
            <person name="Ferris P."/>
            <person name="Lindquist E."/>
            <person name="Shapiro H."/>
            <person name="Lucas S.M."/>
            <person name="Grimwood J."/>
            <person name="Schmutz J."/>
            <person name="Cardol P."/>
            <person name="Cerutti H."/>
            <person name="Chanfreau G."/>
            <person name="Chen C.L."/>
            <person name="Cognat V."/>
            <person name="Croft M.T."/>
            <person name="Dent R."/>
            <person name="Dutcher S."/>
            <person name="Fernandez E."/>
            <person name="Fukuzawa H."/>
            <person name="Gonzalez-Ballester D."/>
            <person name="Gonzalez-Halphen D."/>
            <person name="Hallmann A."/>
            <person name="Hanikenne M."/>
            <person name="Hippler M."/>
            <person name="Inwood W."/>
            <person name="Jabbari K."/>
            <person name="Kalanon M."/>
            <person name="Kuras R."/>
            <person name="Lefebvre P.A."/>
            <person name="Lemaire S.D."/>
            <person name="Lobanov A.V."/>
            <person name="Lohr M."/>
            <person name="Manuell A."/>
            <person name="Meier I."/>
            <person name="Mets L."/>
            <person name="Mittag M."/>
            <person name="Mittelmeier T."/>
            <person name="Moroney J.V."/>
            <person name="Moseley J."/>
            <person name="Napoli C."/>
            <person name="Nedelcu A.M."/>
            <person name="Niyogi K."/>
            <person name="Novoselov S.V."/>
            <person name="Paulsen I.T."/>
            <person name="Pazour G."/>
            <person name="Purton S."/>
            <person name="Ral J.P."/>
            <person name="Riano-Pachon D.M."/>
            <person name="Riekhof W."/>
            <person name="Rymarquis L."/>
            <person name="Schroda M."/>
            <person name="Stern D."/>
            <person name="Umen J."/>
            <person name="Willows R."/>
            <person name="Wilson N."/>
            <person name="Zimmer S.L."/>
            <person name="Allmer J."/>
            <person name="Balk J."/>
            <person name="Bisova K."/>
            <person name="Chen C.J."/>
            <person name="Elias M."/>
            <person name="Gendler K."/>
            <person name="Hauser C."/>
            <person name="Lamb M.R."/>
            <person name="Ledford H."/>
            <person name="Long J.C."/>
            <person name="Minagawa J."/>
            <person name="Page M.D."/>
            <person name="Pan J."/>
            <person name="Pootakham W."/>
            <person name="Roje S."/>
            <person name="Rose A."/>
            <person name="Stahlberg E."/>
            <person name="Terauchi A.M."/>
            <person name="Yang P."/>
            <person name="Ball S."/>
            <person name="Bowler C."/>
            <person name="Dieckmann C.L."/>
            <person name="Gladyshev V.N."/>
            <person name="Green P."/>
            <person name="Jorgensen R."/>
            <person name="Mayfield S."/>
            <person name="Mueller-Roeber B."/>
            <person name="Rajamani S."/>
            <person name="Sayre R.T."/>
            <person name="Brokstein P."/>
            <person name="Dubchak I."/>
            <person name="Goodstein D."/>
            <person name="Hornick L."/>
            <person name="Huang Y.W."/>
            <person name="Jhaveri J."/>
            <person name="Luo Y."/>
            <person name="Martinez D."/>
            <person name="Ngau W.C."/>
            <person name="Otillar B."/>
            <person name="Poliakov A."/>
            <person name="Porter A."/>
            <person name="Szajkowski L."/>
            <person name="Werner G."/>
            <person name="Zhou K."/>
            <person name="Grigoriev I.V."/>
            <person name="Rokhsar D.S."/>
            <person name="Grossman A.R."/>
        </authorList>
    </citation>
    <scope>NUCLEOTIDE SEQUENCE [LARGE SCALE GENOMIC DNA]</scope>
    <source>
        <strain evidence="4">CC-503</strain>
    </source>
</reference>
<dbReference type="KEGG" id="cre:CHLRE_03g185400v5"/>
<feature type="region of interest" description="Disordered" evidence="1">
    <location>
        <begin position="453"/>
        <end position="607"/>
    </location>
</feature>
<accession>A0A2K3DY00</accession>
<dbReference type="RefSeq" id="XP_042926228.1">
    <property type="nucleotide sequence ID" value="XM_043061099.1"/>
</dbReference>
<evidence type="ECO:0000313" key="4">
    <source>
        <dbReference type="Proteomes" id="UP000006906"/>
    </source>
</evidence>
<feature type="compositionally biased region" description="Pro residues" evidence="1">
    <location>
        <begin position="40"/>
        <end position="138"/>
    </location>
</feature>
<feature type="compositionally biased region" description="Pro residues" evidence="1">
    <location>
        <begin position="456"/>
        <end position="578"/>
    </location>
</feature>
<proteinExistence type="predicted"/>
<feature type="transmembrane region" description="Helical" evidence="2">
    <location>
        <begin position="610"/>
        <end position="627"/>
    </location>
</feature>
<sequence length="628" mass="62692">MRVDPSSFNGSASTAEFTFYVPAGTSPQSAAVQIIRDNSPPLPPKPPTPPSPAPPVPPSPRPPSPAPPSPRPPSPAPPSPAPPSPVPPSPRPPSPAPPSPHPPSPAPPSPAPPSPKPPSPSPPSPAPPSPSPPSPAPPMSQFCLPASSPLPAIFPTDSWAVVMMPYNNTSSANLTATVDPAAAGIEGGCAYLLPSTTPMNITVARYTLVFTAPTDPAAQLLAWDPSGAALLTPGVVATLPVPAAATTATASSGLPVLVSGDGSRQPLRLEAFASFDACDSAVLPNTAPIHLTPSTPGFVNTSRLMSLCHSIPNVVLPSEQTPEQQAGGVLLDWSFGWDVSAMPPAFATDGFMVELPSYAFAAGRVLPAGWYNVTMQRGAGGAATTPNIRVTLQPPAAGRHRRSLLQGTSTAAATTVNVSAAGALYLPFAAGIISIQVGVPATVPALSVAVQLRQMPSPPPPPPSPVPPSPAPPSPAPPSPAPSPAPPSPAPPSPAPPSPPSPPPPSPAPPAPPSPPPAPPSPPSPAPVPPSPPSPPPSPSPPSPQPPSPTPPNNPPTAPKPPSPRPPSPRPPSPPRPQPSTTTDPNTQSGGGAVPPPPAAGAASPRPLSSAWGALIAVAITCMLMYVR</sequence>
<dbReference type="EMBL" id="CM008964">
    <property type="protein sequence ID" value="PNW85416.1"/>
    <property type="molecule type" value="Genomic_DNA"/>
</dbReference>
<dbReference type="GeneID" id="66052915"/>
<dbReference type="PRINTS" id="PR01217">
    <property type="entry name" value="PRICHEXTENSN"/>
</dbReference>
<name>A0A2K3DY00_CHLRE</name>
<dbReference type="Proteomes" id="UP000006906">
    <property type="component" value="Chromosome 3"/>
</dbReference>
<protein>
    <recommendedName>
        <fullName evidence="5">Pherophorin domain-containing protein</fullName>
    </recommendedName>
</protein>
<evidence type="ECO:0000313" key="3">
    <source>
        <dbReference type="EMBL" id="PNW85416.1"/>
    </source>
</evidence>
<keyword evidence="4" id="KW-1185">Reference proteome</keyword>
<feature type="region of interest" description="Disordered" evidence="1">
    <location>
        <begin position="28"/>
        <end position="142"/>
    </location>
</feature>
<organism evidence="3 4">
    <name type="scientific">Chlamydomonas reinhardtii</name>
    <name type="common">Chlamydomonas smithii</name>
    <dbReference type="NCBI Taxonomy" id="3055"/>
    <lineage>
        <taxon>Eukaryota</taxon>
        <taxon>Viridiplantae</taxon>
        <taxon>Chlorophyta</taxon>
        <taxon>core chlorophytes</taxon>
        <taxon>Chlorophyceae</taxon>
        <taxon>CS clade</taxon>
        <taxon>Chlamydomonadales</taxon>
        <taxon>Chlamydomonadaceae</taxon>
        <taxon>Chlamydomonas</taxon>
    </lineage>
</organism>
<evidence type="ECO:0000256" key="2">
    <source>
        <dbReference type="SAM" id="Phobius"/>
    </source>
</evidence>
<evidence type="ECO:0000256" key="1">
    <source>
        <dbReference type="SAM" id="MobiDB-lite"/>
    </source>
</evidence>
<dbReference type="OrthoDB" id="547155at2759"/>
<dbReference type="InParanoid" id="A0A2K3DY00"/>